<feature type="coiled-coil region" evidence="5">
    <location>
        <begin position="760"/>
        <end position="829"/>
    </location>
</feature>
<dbReference type="Gene3D" id="1.20.5.340">
    <property type="match status" value="1"/>
</dbReference>
<evidence type="ECO:0000256" key="5">
    <source>
        <dbReference type="SAM" id="Coils"/>
    </source>
</evidence>
<dbReference type="InterPro" id="IPR033290">
    <property type="entry name" value="CCDC39"/>
</dbReference>
<comment type="function">
    <text evidence="4">Required for assembly of dynein regulatory complex (DRC) and inner dynein arm (IDA) complexes, which are responsible for ciliary beat regulation, thereby playing a central role in motility in cilia and flagella. Probably acts together with CCDC40 to form a molecular ruler that determines the 96 nanometer (nm) repeat length and arrangements of components in cilia and flagella. Not required for outer dynein arm complexes assembly.</text>
</comment>
<dbReference type="PANTHER" id="PTHR18962">
    <property type="entry name" value="COILED-COIL DOMAIN-CONTAINING PROTEIN 39"/>
    <property type="match status" value="1"/>
</dbReference>
<dbReference type="Proteomes" id="UP001174909">
    <property type="component" value="Unassembled WGS sequence"/>
</dbReference>
<feature type="coiled-coil region" evidence="5">
    <location>
        <begin position="3"/>
        <end position="65"/>
    </location>
</feature>
<evidence type="ECO:0000256" key="1">
    <source>
        <dbReference type="ARBA" id="ARBA00005805"/>
    </source>
</evidence>
<gene>
    <name evidence="7" type="ORF">GBAR_LOCUS5356</name>
</gene>
<comment type="similarity">
    <text evidence="1">Belongs to the CCDC39 family.</text>
</comment>
<comment type="caution">
    <text evidence="7">The sequence shown here is derived from an EMBL/GenBank/DDBJ whole genome shotgun (WGS) entry which is preliminary data.</text>
</comment>
<dbReference type="Gene3D" id="1.10.287.1490">
    <property type="match status" value="1"/>
</dbReference>
<keyword evidence="3 5" id="KW-0175">Coiled coil</keyword>
<feature type="compositionally biased region" description="Low complexity" evidence="6">
    <location>
        <begin position="891"/>
        <end position="910"/>
    </location>
</feature>
<feature type="coiled-coil region" evidence="5">
    <location>
        <begin position="222"/>
        <end position="270"/>
    </location>
</feature>
<feature type="coiled-coil region" evidence="5">
    <location>
        <begin position="439"/>
        <end position="513"/>
    </location>
</feature>
<dbReference type="GO" id="GO:0060285">
    <property type="term" value="P:cilium-dependent cell motility"/>
    <property type="evidence" value="ECO:0007669"/>
    <property type="project" value="TreeGrafter"/>
</dbReference>
<evidence type="ECO:0000256" key="6">
    <source>
        <dbReference type="SAM" id="MobiDB-lite"/>
    </source>
</evidence>
<dbReference type="PANTHER" id="PTHR18962:SF0">
    <property type="entry name" value="COILED-COIL DOMAIN-CONTAINING PROTEIN 39"/>
    <property type="match status" value="1"/>
</dbReference>
<dbReference type="GO" id="GO:0060287">
    <property type="term" value="P:epithelial cilium movement involved in determination of left/right asymmetry"/>
    <property type="evidence" value="ECO:0007669"/>
    <property type="project" value="TreeGrafter"/>
</dbReference>
<organism evidence="7 8">
    <name type="scientific">Geodia barretti</name>
    <name type="common">Barrett's horny sponge</name>
    <dbReference type="NCBI Taxonomy" id="519541"/>
    <lineage>
        <taxon>Eukaryota</taxon>
        <taxon>Metazoa</taxon>
        <taxon>Porifera</taxon>
        <taxon>Demospongiae</taxon>
        <taxon>Heteroscleromorpha</taxon>
        <taxon>Tetractinellida</taxon>
        <taxon>Astrophorina</taxon>
        <taxon>Geodiidae</taxon>
        <taxon>Geodia</taxon>
    </lineage>
</organism>
<evidence type="ECO:0000313" key="8">
    <source>
        <dbReference type="Proteomes" id="UP001174909"/>
    </source>
</evidence>
<protein>
    <recommendedName>
        <fullName evidence="2">Coiled-coil domain-containing protein 39</fullName>
    </recommendedName>
</protein>
<evidence type="ECO:0000256" key="2">
    <source>
        <dbReference type="ARBA" id="ARBA00016725"/>
    </source>
</evidence>
<feature type="region of interest" description="Disordered" evidence="6">
    <location>
        <begin position="880"/>
        <end position="922"/>
    </location>
</feature>
<dbReference type="AlphaFoldDB" id="A0AA35RA97"/>
<dbReference type="EMBL" id="CASHTH010000799">
    <property type="protein sequence ID" value="CAI8007740.1"/>
    <property type="molecule type" value="Genomic_DNA"/>
</dbReference>
<evidence type="ECO:0000313" key="7">
    <source>
        <dbReference type="EMBL" id="CAI8007740.1"/>
    </source>
</evidence>
<evidence type="ECO:0000256" key="4">
    <source>
        <dbReference type="ARBA" id="ARBA00045182"/>
    </source>
</evidence>
<feature type="region of interest" description="Disordered" evidence="6">
    <location>
        <begin position="937"/>
        <end position="992"/>
    </location>
</feature>
<feature type="coiled-coil region" evidence="5">
    <location>
        <begin position="667"/>
        <end position="708"/>
    </location>
</feature>
<feature type="coiled-coil region" evidence="5">
    <location>
        <begin position="157"/>
        <end position="184"/>
    </location>
</feature>
<dbReference type="GO" id="GO:0005930">
    <property type="term" value="C:axoneme"/>
    <property type="evidence" value="ECO:0007669"/>
    <property type="project" value="InterPro"/>
</dbReference>
<proteinExistence type="inferred from homology"/>
<dbReference type="GO" id="GO:0036159">
    <property type="term" value="P:inner dynein arm assembly"/>
    <property type="evidence" value="ECO:0007669"/>
    <property type="project" value="InterPro"/>
</dbReference>
<feature type="coiled-coil region" evidence="5">
    <location>
        <begin position="320"/>
        <end position="389"/>
    </location>
</feature>
<feature type="compositionally biased region" description="Low complexity" evidence="6">
    <location>
        <begin position="959"/>
        <end position="992"/>
    </location>
</feature>
<keyword evidence="8" id="KW-1185">Reference proteome</keyword>
<name>A0AA35RA97_GEOBA</name>
<dbReference type="Pfam" id="PF24161">
    <property type="entry name" value="CCDC39"/>
    <property type="match status" value="2"/>
</dbReference>
<evidence type="ECO:0000256" key="3">
    <source>
        <dbReference type="ARBA" id="ARBA00023054"/>
    </source>
</evidence>
<sequence length="992" mass="113876">MGLPIANAENKELQADVQRKEREVAELQRQAEHLRDRVQAMGDHLKNVQQELQQTQGLYEARKKDVGTEHHLRQVSERESGRLKDEMKRFDLDRMDLKEKMNVYENTVFKTNKKIEEIKAKMKWDHQTLESWLEESAHRDDDAMILAKYSCVDEDKIKALSLRLEQLQETAVRKNRLLDTESTETVAAQVSYSPAPGSHEREELIQQWEHTIDQMKRRDADMDRCATELAQLRAEIRTKNDAIREKQEFLDGEKRNNEEKEKSLGVMERKVAKTRLTYQESESGRLAFKNELETLKYSVDRAGSDLEKVRYESSHLTRQIKDSRRKHETVQRQRELMQEELKRSTQKVLSAEERAQEIDSRLTEEEEHLQQLEKDIAKMREKQFKAAQEMFELKGKEMNMLADIQGGRATHRNLSSKQNKLDEETLKQQEILYTQDLQLQQLQRKMSRLDGERTDDEKVALNARIKELEEEWVRQQGDESMLSGQLKRLQDDLRRVNTTLEQGQKEKASLDEKIDDINLHIDTTQRELRRLVAAKEDQMVNENIVKLEVRRLRDTLFSHAGEVHSLERRQLELQTAMTERNREVGQHKAMLRAQCKALEAERQATSSEVHERISKIDKLRKRYEIITVAMMPPEGEEEHSQAYYVIKVSTTTPIVQSRDSNLFVWYSKQAAQEREELQRKGDDYDSKIRKAEKEIRAMENTLQVMNGKNEKFRHTLQRADASSKNIDDASGTTYDILYEGEEADKVETLEGQWRAALNKQRHKKKQVQQLQEDMQAMQRRLGSLESERTGLETRLDERQATMTSLQKELTDLKAKRERINKQMAKVMRELRAKKGSAASEIEQDVAVRELQEFGQSMVQRVGNLATKHPELQPTLQLLFSQASLPPPPSPGSSRSSSVLSSARSSTSNIGSRGGSSRGFAASSTPLATKSIELDATVLATSGSPTPGAGMSPRGSVTGSRASSKASSRASSLASSRASSRASSAASTARRPK</sequence>
<dbReference type="GO" id="GO:0005576">
    <property type="term" value="C:extracellular region"/>
    <property type="evidence" value="ECO:0007669"/>
    <property type="project" value="GOC"/>
</dbReference>
<accession>A0AA35RA97</accession>
<reference evidence="7" key="1">
    <citation type="submission" date="2023-03" db="EMBL/GenBank/DDBJ databases">
        <authorList>
            <person name="Steffen K."/>
            <person name="Cardenas P."/>
        </authorList>
    </citation>
    <scope>NUCLEOTIDE SEQUENCE</scope>
</reference>